<keyword evidence="2" id="KW-1185">Reference proteome</keyword>
<proteinExistence type="predicted"/>
<sequence length="438" mass="48978">MSAETALQIIEPAFVRNFQCIGAACPSNCCHSWNISLDKKAFKAMRKSSDSTIKNLSRRHFKRNDSGTLNPQAYGTILLDGDGHCPMLDGAGLCEVHKRLGEEALSVTCQQYPRMPLYFGNRLELSLSLSCPAAAAEILYNPEAMMLSQVTESPAYRRYFTPSGTSAAQLPLWADLLRDFSFEVMLLPDHSLSEKLFILGLSYHQIDQHLDNPIQVELLLAKNRRHILDGTLKRSFQALPQLEGHRWKIFVPQVLNITSDMRKLRDVTARLLPSDARFLAFQTPLIRQLSQGLGTEDADLGTLATSLQAAGDSGRVARVFDELIARAREQVITPYFSQYPQVLLNYLLYQLYHNQFLLGSGKRPIQFFQVLMVDLLVIEGYLAGLALEEGSLNRESVTGLFAAYAKKRQHGRGFVDEVEQILKRASTDPLAAVFGLLA</sequence>
<protein>
    <recommendedName>
        <fullName evidence="3">Lysine-N-methylase</fullName>
    </recommendedName>
</protein>
<comment type="caution">
    <text evidence="1">The sequence shown here is derived from an EMBL/GenBank/DDBJ whole genome shotgun (WGS) entry which is preliminary data.</text>
</comment>
<dbReference type="RefSeq" id="WP_136853039.1">
    <property type="nucleotide sequence ID" value="NZ_SWCI01000005.1"/>
</dbReference>
<evidence type="ECO:0008006" key="3">
    <source>
        <dbReference type="Google" id="ProtNLM"/>
    </source>
</evidence>
<reference evidence="1 2" key="1">
    <citation type="submission" date="2019-04" db="EMBL/GenBank/DDBJ databases">
        <authorList>
            <person name="Hwang J.C."/>
        </authorList>
    </citation>
    <scope>NUCLEOTIDE SEQUENCE [LARGE SCALE GENOMIC DNA]</scope>
    <source>
        <strain evidence="1 2">IMCC35001</strain>
    </source>
</reference>
<evidence type="ECO:0000313" key="2">
    <source>
        <dbReference type="Proteomes" id="UP000305674"/>
    </source>
</evidence>
<organism evidence="1 2">
    <name type="scientific">Ferrimonas sediminicola</name>
    <dbReference type="NCBI Taxonomy" id="2569538"/>
    <lineage>
        <taxon>Bacteria</taxon>
        <taxon>Pseudomonadati</taxon>
        <taxon>Pseudomonadota</taxon>
        <taxon>Gammaproteobacteria</taxon>
        <taxon>Alteromonadales</taxon>
        <taxon>Ferrimonadaceae</taxon>
        <taxon>Ferrimonas</taxon>
    </lineage>
</organism>
<dbReference type="OrthoDB" id="86584at2"/>
<name>A0A4U1BDJ3_9GAMM</name>
<dbReference type="EMBL" id="SWCI01000005">
    <property type="protein sequence ID" value="TKB48845.1"/>
    <property type="molecule type" value="Genomic_DNA"/>
</dbReference>
<accession>A0A4U1BDJ3</accession>
<dbReference type="AlphaFoldDB" id="A0A4U1BDJ3"/>
<dbReference type="NCBIfam" id="NF038110">
    <property type="entry name" value="Lys_methyl_FliB"/>
    <property type="match status" value="1"/>
</dbReference>
<gene>
    <name evidence="1" type="ORF">FCL40_09380</name>
</gene>
<evidence type="ECO:0000313" key="1">
    <source>
        <dbReference type="EMBL" id="TKB48845.1"/>
    </source>
</evidence>
<dbReference type="Proteomes" id="UP000305674">
    <property type="component" value="Unassembled WGS sequence"/>
</dbReference>